<dbReference type="Gene3D" id="1.10.287.70">
    <property type="match status" value="1"/>
</dbReference>
<name>A0A058ZW08_EUCGR</name>
<keyword evidence="15" id="KW-1015">Disulfide bond</keyword>
<dbReference type="SUPFAM" id="SSF53822">
    <property type="entry name" value="Periplasmic binding protein-like I"/>
    <property type="match status" value="1"/>
</dbReference>
<comment type="subunit">
    <text evidence="3">May form heteromers.</text>
</comment>
<dbReference type="PANTHER" id="PTHR34836:SF1">
    <property type="entry name" value="OS09G0428600 PROTEIN"/>
    <property type="match status" value="1"/>
</dbReference>
<keyword evidence="4" id="KW-0813">Transport</keyword>
<dbReference type="Gene3D" id="3.40.190.10">
    <property type="entry name" value="Periplasmic binding protein-like II"/>
    <property type="match status" value="2"/>
</dbReference>
<reference evidence="19" key="1">
    <citation type="submission" date="2013-07" db="EMBL/GenBank/DDBJ databases">
        <title>The genome of Eucalyptus grandis.</title>
        <authorList>
            <person name="Schmutz J."/>
            <person name="Hayes R."/>
            <person name="Myburg A."/>
            <person name="Tuskan G."/>
            <person name="Grattapaglia D."/>
            <person name="Rokhsar D.S."/>
        </authorList>
    </citation>
    <scope>NUCLEOTIDE SEQUENCE</scope>
    <source>
        <tissue evidence="19">Leaf extractions</tissue>
    </source>
</reference>
<dbReference type="Pfam" id="PF00060">
    <property type="entry name" value="Lig_chan"/>
    <property type="match status" value="1"/>
</dbReference>
<proteinExistence type="inferred from homology"/>
<gene>
    <name evidence="19" type="ORF">EUGRSUZ_L00724</name>
</gene>
<keyword evidence="9 17" id="KW-0472">Membrane</keyword>
<evidence type="ECO:0000256" key="12">
    <source>
        <dbReference type="ARBA" id="ARBA00023286"/>
    </source>
</evidence>
<dbReference type="FunFam" id="1.10.287.70:FF:000037">
    <property type="entry name" value="Glutamate receptor"/>
    <property type="match status" value="1"/>
</dbReference>
<dbReference type="Pfam" id="PF01094">
    <property type="entry name" value="ANF_receptor"/>
    <property type="match status" value="1"/>
</dbReference>
<evidence type="ECO:0000256" key="7">
    <source>
        <dbReference type="ARBA" id="ARBA00022989"/>
    </source>
</evidence>
<dbReference type="FunFam" id="3.40.190.10:FF:000103">
    <property type="entry name" value="Glutamate receptor"/>
    <property type="match status" value="1"/>
</dbReference>
<dbReference type="EMBL" id="KK198803">
    <property type="protein sequence ID" value="KCW45551.1"/>
    <property type="molecule type" value="Genomic_DNA"/>
</dbReference>
<dbReference type="Pfam" id="PF10613">
    <property type="entry name" value="Lig_chan-Glu_bd"/>
    <property type="match status" value="1"/>
</dbReference>
<feature type="disulfide bond" evidence="15">
    <location>
        <begin position="821"/>
        <end position="876"/>
    </location>
</feature>
<dbReference type="InterPro" id="IPR044440">
    <property type="entry name" value="GABAb_receptor_plant_PBP1"/>
</dbReference>
<feature type="transmembrane region" description="Helical" evidence="17">
    <location>
        <begin position="653"/>
        <end position="671"/>
    </location>
</feature>
<feature type="transmembrane region" description="Helical" evidence="17">
    <location>
        <begin position="893"/>
        <end position="916"/>
    </location>
</feature>
<dbReference type="GO" id="GO:0005886">
    <property type="term" value="C:plasma membrane"/>
    <property type="evidence" value="ECO:0000318"/>
    <property type="project" value="GO_Central"/>
</dbReference>
<dbReference type="STRING" id="71139.A0A058ZW08"/>
<dbReference type="SMART" id="SM00079">
    <property type="entry name" value="PBPe"/>
    <property type="match status" value="1"/>
</dbReference>
<comment type="subcellular location">
    <subcellularLocation>
        <location evidence="1">Membrane</location>
        <topology evidence="1">Multi-pass membrane protein</topology>
    </subcellularLocation>
</comment>
<keyword evidence="10" id="KW-0675">Receptor</keyword>
<evidence type="ECO:0000256" key="3">
    <source>
        <dbReference type="ARBA" id="ARBA00011095"/>
    </source>
</evidence>
<evidence type="ECO:0000256" key="4">
    <source>
        <dbReference type="ARBA" id="ARBA00022448"/>
    </source>
</evidence>
<evidence type="ECO:0000256" key="15">
    <source>
        <dbReference type="PIRSR" id="PIRSR037090-50"/>
    </source>
</evidence>
<keyword evidence="13" id="KW-0407">Ion channel</keyword>
<evidence type="ECO:0000256" key="17">
    <source>
        <dbReference type="SAM" id="Phobius"/>
    </source>
</evidence>
<dbReference type="SUPFAM" id="SSF53850">
    <property type="entry name" value="Periplasmic binding protein-like II"/>
    <property type="match status" value="1"/>
</dbReference>
<dbReference type="Gene3D" id="3.40.50.2300">
    <property type="match status" value="2"/>
</dbReference>
<accession>A0A058ZW08</accession>
<dbReference type="eggNOG" id="KOG1052">
    <property type="taxonomic scope" value="Eukaryota"/>
</dbReference>
<keyword evidence="12" id="KW-1071">Ligand-gated ion channel</keyword>
<dbReference type="InterPro" id="IPR015683">
    <property type="entry name" value="Ionotropic_Glu_rcpt"/>
</dbReference>
<evidence type="ECO:0000256" key="5">
    <source>
        <dbReference type="ARBA" id="ARBA00022692"/>
    </source>
</evidence>
<dbReference type="OMA" id="NFGYWAY"/>
<evidence type="ECO:0000256" key="14">
    <source>
        <dbReference type="ARBA" id="ARBA00049638"/>
    </source>
</evidence>
<dbReference type="Gramene" id="KCW45551">
    <property type="protein sequence ID" value="KCW45551"/>
    <property type="gene ID" value="EUGRSUZ_L00724"/>
</dbReference>
<evidence type="ECO:0000256" key="6">
    <source>
        <dbReference type="ARBA" id="ARBA00022729"/>
    </source>
</evidence>
<dbReference type="PIRSF" id="PIRSF037090">
    <property type="entry name" value="Iontro_Glu-like_rcpt_pln"/>
    <property type="match status" value="1"/>
</dbReference>
<dbReference type="FunFam" id="3.40.50.2300:FF:000169">
    <property type="entry name" value="Glutamate receptor"/>
    <property type="match status" value="1"/>
</dbReference>
<dbReference type="GO" id="GO:0015276">
    <property type="term" value="F:ligand-gated monoatomic ion channel activity"/>
    <property type="evidence" value="ECO:0000318"/>
    <property type="project" value="GO_Central"/>
</dbReference>
<dbReference type="InParanoid" id="A0A058ZW08"/>
<dbReference type="FunFam" id="3.40.190.10:FF:000195">
    <property type="entry name" value="Glutamate receptor 2.7"/>
    <property type="match status" value="1"/>
</dbReference>
<evidence type="ECO:0000256" key="8">
    <source>
        <dbReference type="ARBA" id="ARBA00023065"/>
    </source>
</evidence>
<evidence type="ECO:0000256" key="1">
    <source>
        <dbReference type="ARBA" id="ARBA00004141"/>
    </source>
</evidence>
<evidence type="ECO:0000313" key="19">
    <source>
        <dbReference type="EMBL" id="KCW45551.1"/>
    </source>
</evidence>
<keyword evidence="8" id="KW-0406">Ion transport</keyword>
<dbReference type="InterPro" id="IPR017103">
    <property type="entry name" value="Iontropic_Glu_rcpt_pln"/>
</dbReference>
<keyword evidence="6" id="KW-0732">Signal</keyword>
<dbReference type="InterPro" id="IPR001828">
    <property type="entry name" value="ANF_lig-bd_rcpt"/>
</dbReference>
<dbReference type="AlphaFoldDB" id="A0A058ZW08"/>
<evidence type="ECO:0000259" key="18">
    <source>
        <dbReference type="SMART" id="SM00079"/>
    </source>
</evidence>
<evidence type="ECO:0000256" key="9">
    <source>
        <dbReference type="ARBA" id="ARBA00023136"/>
    </source>
</evidence>
<keyword evidence="11" id="KW-0325">Glycoprotein</keyword>
<feature type="region of interest" description="Disordered" evidence="16">
    <location>
        <begin position="972"/>
        <end position="1008"/>
    </location>
</feature>
<feature type="domain" description="Ionotropic glutamate receptor C-terminal" evidence="18">
    <location>
        <begin position="523"/>
        <end position="872"/>
    </location>
</feature>
<comment type="function">
    <text evidence="14">Glutamate-gated receptor that probably acts as a non-selective cation channel. May be involved in light-signal transduction and calcium homeostasis via the regulation of calcium influx into cells.</text>
</comment>
<evidence type="ECO:0000256" key="10">
    <source>
        <dbReference type="ARBA" id="ARBA00023170"/>
    </source>
</evidence>
<dbReference type="InterPro" id="IPR001320">
    <property type="entry name" value="Iontro_rcpt_C"/>
</dbReference>
<sequence>MEALHALSYFSKLFPLINTSSSSSHPPCPFFSHTQNKHTFAFSPKPFSMIPPRISFNAEKLLLLALSLFAIVMTSSDGPCPAVGQGNNNNATIIRVDIGVVLDLETRGAQMGLSCINMSLSDFYSSNPSYKTRLVLNVRDSKQDEVAAAAAALDLIKNKQVQAIIGPEGLVQGDFIIDLGNKSHVPIISFSATNPSLRSIRSPYFVRALQNDSSQVNAISAVIQAFGWKEAVLIYVDNEFGESIIPSLTYALREVSTQVPYRSIISPSATDDQILEELYKLMTMQTRVFIVHMLPTLGSRLFAKAKEVGMMSEGYVWILTNGITDRLSSVVSSVVTSSMQGVLGIRTYIPNTPNLDNFMFRWKMKFQQDNPSILNPTLNIFGYRAYDATRALAMAIEEMGATNFTFQMLNASTNATDLDSIGVSQNGQKLLQELANMMFTGLTGNFKLVNGQLESSVLQIVNINGNAARGVGFWTQENGLLRDLNSFNASKYSTSKSNLGPIIWPGDTTYFPKGWEIPTNGKRLKILVPVKVGFSQFVKVTQDPSTNTFQVTGYCIDIFRAVIEKLPYAIAYDLIPFALPNGIKAGNYNDMIDQVFYQNYDAIVGDTTITANRSLYVDFTLPYTESGVAMLVPYKDSKSKNGWVFLKPLTWDLWLTTGCFFVFIALVVWILEHQINEDFRGPAAHQVGTSFWFSFSTIVFAQRERIFSNLARFVVIVWVFVVLILTQSYTASLSSLLVVQNLQPTVTNMDWLLKSGEKVGYLDSSFVYEMLKQMKFDDSRLISYQSPEECDALLSNGSTKGGIAAAVDEVPYIKLVLSKYCNKYTMIPTFKTAGFGFVFRKGSPLVPDISQAILNVTEGRKMMEIENAWFPSQTNCLDSTNSISSNRLGLDNFWGLFLIAGVAAVLALLIFMVMFIKRNWHIITSSSGSFWEKTIALGRQFHQRDLNSHTFRKARFRDRSMEDGGNVTATIETLEDSNFPPSPSSDSSQIDNVLTNEQGSPSAEQGLSNYIDERYPKIAINVELTNVNC</sequence>
<dbReference type="GO" id="GO:0038023">
    <property type="term" value="F:signaling receptor activity"/>
    <property type="evidence" value="ECO:0000318"/>
    <property type="project" value="GO_Central"/>
</dbReference>
<feature type="transmembrane region" description="Helical" evidence="17">
    <location>
        <begin position="713"/>
        <end position="739"/>
    </location>
</feature>
<evidence type="ECO:0000256" key="2">
    <source>
        <dbReference type="ARBA" id="ARBA00008685"/>
    </source>
</evidence>
<protein>
    <recommendedName>
        <fullName evidence="18">Ionotropic glutamate receptor C-terminal domain-containing protein</fullName>
    </recommendedName>
</protein>
<dbReference type="InterPro" id="IPR019594">
    <property type="entry name" value="Glu/Gly-bd"/>
</dbReference>
<keyword evidence="5 17" id="KW-0812">Transmembrane</keyword>
<comment type="similarity">
    <text evidence="2">Belongs to the glutamate-gated ion channel (TC 1.A.10.1) family.</text>
</comment>
<evidence type="ECO:0000256" key="16">
    <source>
        <dbReference type="SAM" id="MobiDB-lite"/>
    </source>
</evidence>
<dbReference type="FunFam" id="3.40.50.2300:FF:000310">
    <property type="entry name" value="Glutamate receptor"/>
    <property type="match status" value="1"/>
</dbReference>
<evidence type="ECO:0000256" key="13">
    <source>
        <dbReference type="ARBA" id="ARBA00023303"/>
    </source>
</evidence>
<organism evidence="19">
    <name type="scientific">Eucalyptus grandis</name>
    <name type="common">Flooded gum</name>
    <dbReference type="NCBI Taxonomy" id="71139"/>
    <lineage>
        <taxon>Eukaryota</taxon>
        <taxon>Viridiplantae</taxon>
        <taxon>Streptophyta</taxon>
        <taxon>Embryophyta</taxon>
        <taxon>Tracheophyta</taxon>
        <taxon>Spermatophyta</taxon>
        <taxon>Magnoliopsida</taxon>
        <taxon>eudicotyledons</taxon>
        <taxon>Gunneridae</taxon>
        <taxon>Pentapetalae</taxon>
        <taxon>rosids</taxon>
        <taxon>malvids</taxon>
        <taxon>Myrtales</taxon>
        <taxon>Myrtaceae</taxon>
        <taxon>Myrtoideae</taxon>
        <taxon>Eucalypteae</taxon>
        <taxon>Eucalyptus</taxon>
    </lineage>
</organism>
<dbReference type="CDD" id="cd19990">
    <property type="entry name" value="PBP1_GABAb_receptor_plant"/>
    <property type="match status" value="1"/>
</dbReference>
<feature type="compositionally biased region" description="Polar residues" evidence="16">
    <location>
        <begin position="989"/>
        <end position="1008"/>
    </location>
</feature>
<keyword evidence="7 17" id="KW-1133">Transmembrane helix</keyword>
<dbReference type="FunCoup" id="A0A058ZW08">
    <property type="interactions" value="186"/>
</dbReference>
<dbReference type="CDD" id="cd13686">
    <property type="entry name" value="GluR_Plant"/>
    <property type="match status" value="1"/>
</dbReference>
<dbReference type="PANTHER" id="PTHR34836">
    <property type="entry name" value="OS06G0188250 PROTEIN"/>
    <property type="match status" value="1"/>
</dbReference>
<evidence type="ECO:0000256" key="11">
    <source>
        <dbReference type="ARBA" id="ARBA00023180"/>
    </source>
</evidence>
<dbReference type="InterPro" id="IPR028082">
    <property type="entry name" value="Peripla_BP_I"/>
</dbReference>